<sequence>MNDYLASGTQKSSLGSLLLQRESFHQMPHLKWKEPYYWMK</sequence>
<name>A0ABW0HYN6_9BACL</name>
<proteinExistence type="predicted"/>
<organism evidence="1 2">
    <name type="scientific">Cohnella soli</name>
    <dbReference type="NCBI Taxonomy" id="425005"/>
    <lineage>
        <taxon>Bacteria</taxon>
        <taxon>Bacillati</taxon>
        <taxon>Bacillota</taxon>
        <taxon>Bacilli</taxon>
        <taxon>Bacillales</taxon>
        <taxon>Paenibacillaceae</taxon>
        <taxon>Cohnella</taxon>
    </lineage>
</organism>
<dbReference type="Proteomes" id="UP001596113">
    <property type="component" value="Unassembled WGS sequence"/>
</dbReference>
<keyword evidence="2" id="KW-1185">Reference proteome</keyword>
<reference evidence="2" key="1">
    <citation type="journal article" date="2019" name="Int. J. Syst. Evol. Microbiol.">
        <title>The Global Catalogue of Microorganisms (GCM) 10K type strain sequencing project: providing services to taxonomists for standard genome sequencing and annotation.</title>
        <authorList>
            <consortium name="The Broad Institute Genomics Platform"/>
            <consortium name="The Broad Institute Genome Sequencing Center for Infectious Disease"/>
            <person name="Wu L."/>
            <person name="Ma J."/>
        </authorList>
    </citation>
    <scope>NUCLEOTIDE SEQUENCE [LARGE SCALE GENOMIC DNA]</scope>
    <source>
        <strain evidence="2">CGMCC 1.18575</strain>
    </source>
</reference>
<evidence type="ECO:0000313" key="2">
    <source>
        <dbReference type="Proteomes" id="UP001596113"/>
    </source>
</evidence>
<comment type="caution">
    <text evidence="1">The sequence shown here is derived from an EMBL/GenBank/DDBJ whole genome shotgun (WGS) entry which is preliminary data.</text>
</comment>
<gene>
    <name evidence="1" type="ORF">ACFPOF_26545</name>
</gene>
<accession>A0ABW0HYN6</accession>
<dbReference type="EMBL" id="JBHSMI010000052">
    <property type="protein sequence ID" value="MFC5406311.1"/>
    <property type="molecule type" value="Genomic_DNA"/>
</dbReference>
<evidence type="ECO:0000313" key="1">
    <source>
        <dbReference type="EMBL" id="MFC5406311.1"/>
    </source>
</evidence>
<protein>
    <submittedName>
        <fullName evidence="1">Uncharacterized protein</fullName>
    </submittedName>
</protein>